<feature type="compositionally biased region" description="Pro residues" evidence="1">
    <location>
        <begin position="864"/>
        <end position="877"/>
    </location>
</feature>
<feature type="transmembrane region" description="Helical" evidence="2">
    <location>
        <begin position="1552"/>
        <end position="1573"/>
    </location>
</feature>
<feature type="region of interest" description="Disordered" evidence="1">
    <location>
        <begin position="489"/>
        <end position="524"/>
    </location>
</feature>
<dbReference type="SUPFAM" id="SSF103473">
    <property type="entry name" value="MFS general substrate transporter"/>
    <property type="match status" value="1"/>
</dbReference>
<keyword evidence="2" id="KW-0812">Transmembrane</keyword>
<feature type="transmembrane region" description="Helical" evidence="2">
    <location>
        <begin position="664"/>
        <end position="681"/>
    </location>
</feature>
<evidence type="ECO:0000313" key="4">
    <source>
        <dbReference type="EMBL" id="CAH0367789.1"/>
    </source>
</evidence>
<sequence length="1582" mass="170511">MEEDRVLLRSGLLLQSLNDEHDWAYRYCVLTTKDGERSLLVFESAAAKTPVRTVALANDASARPFDAAEAERLGSGGIVLKANDAAPETFWRALDEREAYDWRRALQANLHFDDTDQEGAGDALMPDACHGGPLLVWEIGRGGEDVRWQRKFCELGAGRGGRLRLHACEPTDVVKWRDRDRGDVLAPLATARLQQRPDAFATPGFEVALADGRRFACRATDVLDDSVDAWLAILGPLCARQPEPAAVEEAEEAAAPAAPDAVTYSRRASVAASVAGAAATVAGVAGAGATVALGAGCVVGAGALATYSSAAADTCRAVVDYALAPRRRSSSFMGIDEDARAAAAAADQAQDDADAVVAEVDVDVRRARLLRSGGADDALPPTLKIDGDEESGEGRLLEAPVVVVVRHGDAAFSSSVITRSSGLRRVQLRCAFKCASARQSIVIEVRGADAADPTRGPLFGRRELSLFELAERDAEDELRRLRARLRRAWGAAETPEESSSSDSEDDPLEHKRFHGSARPAARSSRTDGAWLALFKPGEEPKIDDHEERTDGFASGDVDDASGVKRGAACALIDAKVIVTPTSSVGTLAFANPRLRLERDRPARDTVPSPAVTLDLLKRLFAVATWCAVQSDRMTDMLYWHAPLQSLLVTVVSILVCIAAARDHCWVLPALCFWCVLLLFGLDRLTGEWILRRVAPGDTIRDRDCATLRLAALAVDGLDLDAARQPYLRIRYVPACARSPLALRVARAARDSIIENDDALEAARRACDDAVAAASDACPAGRALRAVAVATARLEEAQKGTWRWDSLDATPHPHRREKPSGRLSTSAPPRIGVRSRAAYEAERLMQWATGRPSVTPVKASTISPVPEPVVQTPPPPGSPRAVDLKKEVPATPPPSKAPFFSTPHHAEADVAAAASTRFRACWRRKGEKAYARAWSVPVLRELRVSAGAGPAAAPRVVPWERAAGRLRVELYAPEAASVGDDAARDIYRRAVEGDDLGLAPDGATLLGVAEVPLSKVSVDDAAAFAPDGWVRLNPPGSDTAEAPTPRVRLRCLLEPAPPTPSLQSASLRRRARVEALEGELEVPPFEAPPSPAVQVADEGDDVVDVGVLSRLRRARATAVESQNLLRDYVRLGEQCRGLVEWSRPGASLAVFAGLTLFLVVAARMRADYLGVLVVLATMAPGAILSVERRAARAKRSARCRRAAKKCNDAEASLKREAEACEDADRAALLARAAVALNCAARAVAVADAHADATNGAAARREATRPDPLIDPEEVTIWTRLRALLEAIPAEPELERVFVERRRAQEWRRARRACRARLGATWAGPLWRRSTAWRRHFACVRRGELQFWYSASHALAGVSPVLVVSLDNARVVDALAGDDLPVLTLHAPLKSAPAEHREWRLAAAHCRDADALRRCVCREASFAGDSDDRPVTDDDDEFKCRFKFWTIFAIFTSELAGALLLFATIDRFGRVKCAVLSYLLVAVFLIPVALEASGTFVWLYLALAFGTAGSSTTWVHTTELYSTDIRSTAHTLAFIVGRFGGFASGYVVENANSIPFATTVLIIMAALSALGTLTLRETMGERLS</sequence>
<dbReference type="InterPro" id="IPR001849">
    <property type="entry name" value="PH_domain"/>
</dbReference>
<organism evidence="4 5">
    <name type="scientific">Pelagomonas calceolata</name>
    <dbReference type="NCBI Taxonomy" id="35677"/>
    <lineage>
        <taxon>Eukaryota</taxon>
        <taxon>Sar</taxon>
        <taxon>Stramenopiles</taxon>
        <taxon>Ochrophyta</taxon>
        <taxon>Pelagophyceae</taxon>
        <taxon>Pelagomonadales</taxon>
        <taxon>Pelagomonadaceae</taxon>
        <taxon>Pelagomonas</taxon>
    </lineage>
</organism>
<keyword evidence="5" id="KW-1185">Reference proteome</keyword>
<feature type="transmembrane region" description="Helical" evidence="2">
    <location>
        <begin position="1442"/>
        <end position="1462"/>
    </location>
</feature>
<dbReference type="Gene3D" id="1.20.1250.20">
    <property type="entry name" value="MFS general substrate transporter like domains"/>
    <property type="match status" value="1"/>
</dbReference>
<protein>
    <recommendedName>
        <fullName evidence="3">PH domain-containing protein</fullName>
    </recommendedName>
</protein>
<feature type="transmembrane region" description="Helical" evidence="2">
    <location>
        <begin position="1140"/>
        <end position="1160"/>
    </location>
</feature>
<dbReference type="EMBL" id="CAKKNE010000002">
    <property type="protein sequence ID" value="CAH0367789.1"/>
    <property type="molecule type" value="Genomic_DNA"/>
</dbReference>
<keyword evidence="2" id="KW-0472">Membrane</keyword>
<evidence type="ECO:0000256" key="1">
    <source>
        <dbReference type="SAM" id="MobiDB-lite"/>
    </source>
</evidence>
<proteinExistence type="predicted"/>
<reference evidence="4" key="1">
    <citation type="submission" date="2021-11" db="EMBL/GenBank/DDBJ databases">
        <authorList>
            <consortium name="Genoscope - CEA"/>
            <person name="William W."/>
        </authorList>
    </citation>
    <scope>NUCLEOTIDE SEQUENCE</scope>
</reference>
<feature type="transmembrane region" description="Helical" evidence="2">
    <location>
        <begin position="637"/>
        <end position="657"/>
    </location>
</feature>
<comment type="caution">
    <text evidence="4">The sequence shown here is derived from an EMBL/GenBank/DDBJ whole genome shotgun (WGS) entry which is preliminary data.</text>
</comment>
<feature type="region of interest" description="Disordered" evidence="1">
    <location>
        <begin position="853"/>
        <end position="881"/>
    </location>
</feature>
<accession>A0A8J2SJQ9</accession>
<dbReference type="PROSITE" id="PS50003">
    <property type="entry name" value="PH_DOMAIN"/>
    <property type="match status" value="1"/>
</dbReference>
<feature type="domain" description="PH" evidence="3">
    <location>
        <begin position="6"/>
        <end position="111"/>
    </location>
</feature>
<feature type="region of interest" description="Disordered" evidence="1">
    <location>
        <begin position="804"/>
        <end position="828"/>
    </location>
</feature>
<evidence type="ECO:0000256" key="2">
    <source>
        <dbReference type="SAM" id="Phobius"/>
    </source>
</evidence>
<dbReference type="Proteomes" id="UP000789595">
    <property type="component" value="Unassembled WGS sequence"/>
</dbReference>
<feature type="transmembrane region" description="Helical" evidence="2">
    <location>
        <begin position="1469"/>
        <end position="1488"/>
    </location>
</feature>
<name>A0A8J2SJQ9_9STRA</name>
<feature type="transmembrane region" description="Helical" evidence="2">
    <location>
        <begin position="1167"/>
        <end position="1185"/>
    </location>
</feature>
<gene>
    <name evidence="4" type="ORF">PECAL_2P08280</name>
</gene>
<dbReference type="OrthoDB" id="4139357at2759"/>
<keyword evidence="2" id="KW-1133">Transmembrane helix</keyword>
<evidence type="ECO:0000259" key="3">
    <source>
        <dbReference type="PROSITE" id="PS50003"/>
    </source>
</evidence>
<evidence type="ECO:0000313" key="5">
    <source>
        <dbReference type="Proteomes" id="UP000789595"/>
    </source>
</evidence>
<dbReference type="InterPro" id="IPR036259">
    <property type="entry name" value="MFS_trans_sf"/>
</dbReference>